<keyword evidence="1" id="KW-0472">Membrane</keyword>
<proteinExistence type="predicted"/>
<evidence type="ECO:0008006" key="4">
    <source>
        <dbReference type="Google" id="ProtNLM"/>
    </source>
</evidence>
<reference evidence="2 3" key="1">
    <citation type="submission" date="2023-07" db="EMBL/GenBank/DDBJ databases">
        <title>Genomic Encyclopedia of Type Strains, Phase IV (KMG-IV): sequencing the most valuable type-strain genomes for metagenomic binning, comparative biology and taxonomic classification.</title>
        <authorList>
            <person name="Goeker M."/>
        </authorList>
    </citation>
    <scope>NUCLEOTIDE SEQUENCE [LARGE SCALE GENOMIC DNA]</scope>
    <source>
        <strain evidence="2 3">DSM 1277</strain>
    </source>
</reference>
<evidence type="ECO:0000313" key="2">
    <source>
        <dbReference type="EMBL" id="MDQ0349720.1"/>
    </source>
</evidence>
<gene>
    <name evidence="2" type="ORF">J2S76_004171</name>
</gene>
<evidence type="ECO:0000313" key="3">
    <source>
        <dbReference type="Proteomes" id="UP001238467"/>
    </source>
</evidence>
<name>A0ABU0DNC9_9HYPH</name>
<comment type="caution">
    <text evidence="2">The sequence shown here is derived from an EMBL/GenBank/DDBJ whole genome shotgun (WGS) entry which is preliminary data.</text>
</comment>
<dbReference type="RefSeq" id="WP_307063647.1">
    <property type="nucleotide sequence ID" value="NZ_JAUSUH010000012.1"/>
</dbReference>
<feature type="transmembrane region" description="Helical" evidence="1">
    <location>
        <begin position="21"/>
        <end position="41"/>
    </location>
</feature>
<sequence length="96" mass="10871">MSEMPRPADATRFRFDYTINIVNIAAFMGALMSAGYAYGLLHARIGVLEAQMSAQAQTQARQVDLMERWVRTDEKLAGLAVTVDKHDSRIERLERQ</sequence>
<keyword evidence="3" id="KW-1185">Reference proteome</keyword>
<protein>
    <recommendedName>
        <fullName evidence="4">Cell division protein FtsL</fullName>
    </recommendedName>
</protein>
<organism evidence="2 3">
    <name type="scientific">Ancylobacter vacuolatus</name>
    <dbReference type="NCBI Taxonomy" id="223389"/>
    <lineage>
        <taxon>Bacteria</taxon>
        <taxon>Pseudomonadati</taxon>
        <taxon>Pseudomonadota</taxon>
        <taxon>Alphaproteobacteria</taxon>
        <taxon>Hyphomicrobiales</taxon>
        <taxon>Xanthobacteraceae</taxon>
        <taxon>Ancylobacter</taxon>
    </lineage>
</organism>
<evidence type="ECO:0000256" key="1">
    <source>
        <dbReference type="SAM" id="Phobius"/>
    </source>
</evidence>
<dbReference type="Proteomes" id="UP001238467">
    <property type="component" value="Unassembled WGS sequence"/>
</dbReference>
<keyword evidence="1" id="KW-0812">Transmembrane</keyword>
<accession>A0ABU0DNC9</accession>
<keyword evidence="1" id="KW-1133">Transmembrane helix</keyword>
<dbReference type="EMBL" id="JAUSUH010000012">
    <property type="protein sequence ID" value="MDQ0349720.1"/>
    <property type="molecule type" value="Genomic_DNA"/>
</dbReference>